<accession>A3VLV9</accession>
<organism evidence="2 3">
    <name type="scientific">Maritimibacter alkaliphilus HTCC2654</name>
    <dbReference type="NCBI Taxonomy" id="314271"/>
    <lineage>
        <taxon>Bacteria</taxon>
        <taxon>Pseudomonadati</taxon>
        <taxon>Pseudomonadota</taxon>
        <taxon>Alphaproteobacteria</taxon>
        <taxon>Rhodobacterales</taxon>
        <taxon>Roseobacteraceae</taxon>
        <taxon>Maritimibacter</taxon>
    </lineage>
</organism>
<dbReference type="HOGENOM" id="CLU_2880580_0_0_5"/>
<keyword evidence="3" id="KW-1185">Reference proteome</keyword>
<feature type="domain" description="YjiS-like" evidence="1">
    <location>
        <begin position="29"/>
        <end position="58"/>
    </location>
</feature>
<dbReference type="AlphaFoldDB" id="A3VLV9"/>
<dbReference type="EMBL" id="AAMT01000025">
    <property type="protein sequence ID" value="EAQ10794.1"/>
    <property type="molecule type" value="Genomic_DNA"/>
</dbReference>
<sequence length="63" mass="7297">MAVKVANYEFAGHVSRVVRFFSDLAIEVERRRARRMTRAILTGLTDAQLTDIGVNRLDVFRMR</sequence>
<dbReference type="InterPro" id="IPR009506">
    <property type="entry name" value="YjiS-like"/>
</dbReference>
<name>A3VLV9_9RHOB</name>
<proteinExistence type="predicted"/>
<evidence type="ECO:0000313" key="2">
    <source>
        <dbReference type="EMBL" id="EAQ10794.1"/>
    </source>
</evidence>
<gene>
    <name evidence="2" type="ORF">RB2654_05717</name>
</gene>
<comment type="caution">
    <text evidence="2">The sequence shown here is derived from an EMBL/GenBank/DDBJ whole genome shotgun (WGS) entry which is preliminary data.</text>
</comment>
<evidence type="ECO:0000313" key="3">
    <source>
        <dbReference type="Proteomes" id="UP000002931"/>
    </source>
</evidence>
<dbReference type="Pfam" id="PF06568">
    <property type="entry name" value="YjiS-like"/>
    <property type="match status" value="1"/>
</dbReference>
<protein>
    <recommendedName>
        <fullName evidence="1">YjiS-like domain-containing protein</fullName>
    </recommendedName>
</protein>
<evidence type="ECO:0000259" key="1">
    <source>
        <dbReference type="Pfam" id="PF06568"/>
    </source>
</evidence>
<dbReference type="RefSeq" id="WP_008329598.1">
    <property type="nucleotide sequence ID" value="NZ_CH902578.1"/>
</dbReference>
<dbReference type="Proteomes" id="UP000002931">
    <property type="component" value="Unassembled WGS sequence"/>
</dbReference>
<reference evidence="2 3" key="1">
    <citation type="journal article" date="2010" name="J. Bacteriol.">
        <title>Genome sequences of Pelagibaca bermudensis HTCC2601T and Maritimibacter alkaliphilus HTCC2654T, the type strains of two marine Roseobacter genera.</title>
        <authorList>
            <person name="Thrash J.C."/>
            <person name="Cho J.C."/>
            <person name="Ferriera S."/>
            <person name="Johnson J."/>
            <person name="Vergin K.L."/>
            <person name="Giovannoni S.J."/>
        </authorList>
    </citation>
    <scope>NUCLEOTIDE SEQUENCE [LARGE SCALE GENOMIC DNA]</scope>
    <source>
        <strain evidence="2 3">HTCC2654</strain>
    </source>
</reference>